<reference evidence="8" key="1">
    <citation type="submission" date="2017-01" db="EMBL/GenBank/DDBJ databases">
        <authorList>
            <person name="Varghese N."/>
            <person name="Submissions S."/>
        </authorList>
    </citation>
    <scope>NUCLEOTIDE SEQUENCE [LARGE SCALE GENOMIC DNA]</scope>
    <source>
        <strain evidence="8">DSM 16176</strain>
    </source>
</reference>
<evidence type="ECO:0000256" key="5">
    <source>
        <dbReference type="ARBA" id="ARBA00022691"/>
    </source>
</evidence>
<evidence type="ECO:0000256" key="3">
    <source>
        <dbReference type="ARBA" id="ARBA00022603"/>
    </source>
</evidence>
<dbReference type="GO" id="GO:0008983">
    <property type="term" value="F:protein-glutamate O-methyltransferase activity"/>
    <property type="evidence" value="ECO:0007669"/>
    <property type="project" value="UniProtKB-EC"/>
</dbReference>
<evidence type="ECO:0000256" key="4">
    <source>
        <dbReference type="ARBA" id="ARBA00022679"/>
    </source>
</evidence>
<dbReference type="PANTHER" id="PTHR24422:SF19">
    <property type="entry name" value="CHEMOTAXIS PROTEIN METHYLTRANSFERASE"/>
    <property type="match status" value="1"/>
</dbReference>
<dbReference type="GO" id="GO:0032259">
    <property type="term" value="P:methylation"/>
    <property type="evidence" value="ECO:0007669"/>
    <property type="project" value="UniProtKB-KW"/>
</dbReference>
<sequence length="257" mass="29240">MTLDSYLEFVDHVRRLTGIDLRQYKRPQMERRLAHLRDRRGFPDFASYAAALSRDAKLLQELVDRITIQVSEFFRNPERWADLQHRLQALPPDGPLRAWSAGCAHGEEPYSLSILCAELGLEADIWATDLDGDALNIAMGGVYPERALVNVSQGRRVRYFEPVSGGWRVAPHVRRAVRFERHNLLADPYPRDLHLIVCRNLLIYLTDAAKQKIILGFSRALRPGGLLFVGSTEQLVGIDARDFRLVAPFMYEKTGAS</sequence>
<dbReference type="InterPro" id="IPR022641">
    <property type="entry name" value="CheR_N"/>
</dbReference>
<evidence type="ECO:0000259" key="6">
    <source>
        <dbReference type="PROSITE" id="PS50123"/>
    </source>
</evidence>
<dbReference type="RefSeq" id="WP_234969719.1">
    <property type="nucleotide sequence ID" value="NZ_FTOO01000008.1"/>
</dbReference>
<gene>
    <name evidence="7" type="ORF">SAMN05421799_10828</name>
</gene>
<dbReference type="AlphaFoldDB" id="A0A1N7NCR6"/>
<dbReference type="PANTHER" id="PTHR24422">
    <property type="entry name" value="CHEMOTAXIS PROTEIN METHYLTRANSFERASE"/>
    <property type="match status" value="1"/>
</dbReference>
<accession>A0A1N7NCR6</accession>
<dbReference type="Pfam" id="PF03705">
    <property type="entry name" value="CheR_N"/>
    <property type="match status" value="1"/>
</dbReference>
<keyword evidence="5" id="KW-0949">S-adenosyl-L-methionine</keyword>
<organism evidence="7 8">
    <name type="scientific">Alicyclobacillus vulcanalis</name>
    <dbReference type="NCBI Taxonomy" id="252246"/>
    <lineage>
        <taxon>Bacteria</taxon>
        <taxon>Bacillati</taxon>
        <taxon>Bacillota</taxon>
        <taxon>Bacilli</taxon>
        <taxon>Bacillales</taxon>
        <taxon>Alicyclobacillaceae</taxon>
        <taxon>Alicyclobacillus</taxon>
    </lineage>
</organism>
<dbReference type="PROSITE" id="PS50123">
    <property type="entry name" value="CHER"/>
    <property type="match status" value="1"/>
</dbReference>
<dbReference type="SMART" id="SM00138">
    <property type="entry name" value="MeTrc"/>
    <property type="match status" value="1"/>
</dbReference>
<protein>
    <recommendedName>
        <fullName evidence="2">protein-glutamate O-methyltransferase</fullName>
        <ecNumber evidence="2">2.1.1.80</ecNumber>
    </recommendedName>
</protein>
<evidence type="ECO:0000313" key="8">
    <source>
        <dbReference type="Proteomes" id="UP000186156"/>
    </source>
</evidence>
<dbReference type="InterPro" id="IPR029063">
    <property type="entry name" value="SAM-dependent_MTases_sf"/>
</dbReference>
<evidence type="ECO:0000256" key="1">
    <source>
        <dbReference type="ARBA" id="ARBA00001541"/>
    </source>
</evidence>
<keyword evidence="8" id="KW-1185">Reference proteome</keyword>
<dbReference type="InterPro" id="IPR000780">
    <property type="entry name" value="CheR_MeTrfase"/>
</dbReference>
<evidence type="ECO:0000313" key="7">
    <source>
        <dbReference type="EMBL" id="SIS96193.1"/>
    </source>
</evidence>
<name>A0A1N7NCR6_9BACL</name>
<dbReference type="InterPro" id="IPR022642">
    <property type="entry name" value="CheR_C"/>
</dbReference>
<dbReference type="Gene3D" id="1.10.155.10">
    <property type="entry name" value="Chemotaxis receptor methyltransferase CheR, N-terminal domain"/>
    <property type="match status" value="1"/>
</dbReference>
<dbReference type="EC" id="2.1.1.80" evidence="2"/>
<dbReference type="InterPro" id="IPR050903">
    <property type="entry name" value="Bact_Chemotaxis_MeTrfase"/>
</dbReference>
<dbReference type="SUPFAM" id="SSF47757">
    <property type="entry name" value="Chemotaxis receptor methyltransferase CheR, N-terminal domain"/>
    <property type="match status" value="1"/>
</dbReference>
<keyword evidence="3 7" id="KW-0489">Methyltransferase</keyword>
<dbReference type="SUPFAM" id="SSF53335">
    <property type="entry name" value="S-adenosyl-L-methionine-dependent methyltransferases"/>
    <property type="match status" value="1"/>
</dbReference>
<dbReference type="STRING" id="252246.SAMN05421799_10828"/>
<dbReference type="Proteomes" id="UP000186156">
    <property type="component" value="Unassembled WGS sequence"/>
</dbReference>
<comment type="catalytic activity">
    <reaction evidence="1">
        <text>L-glutamyl-[protein] + S-adenosyl-L-methionine = [protein]-L-glutamate 5-O-methyl ester + S-adenosyl-L-homocysteine</text>
        <dbReference type="Rhea" id="RHEA:24452"/>
        <dbReference type="Rhea" id="RHEA-COMP:10208"/>
        <dbReference type="Rhea" id="RHEA-COMP:10311"/>
        <dbReference type="ChEBI" id="CHEBI:29973"/>
        <dbReference type="ChEBI" id="CHEBI:57856"/>
        <dbReference type="ChEBI" id="CHEBI:59789"/>
        <dbReference type="ChEBI" id="CHEBI:82795"/>
        <dbReference type="EC" id="2.1.1.80"/>
    </reaction>
</comment>
<dbReference type="Gene3D" id="3.40.50.150">
    <property type="entry name" value="Vaccinia Virus protein VP39"/>
    <property type="match status" value="1"/>
</dbReference>
<dbReference type="InterPro" id="IPR036804">
    <property type="entry name" value="CheR_N_sf"/>
</dbReference>
<keyword evidence="4 7" id="KW-0808">Transferase</keyword>
<dbReference type="EMBL" id="FTOO01000008">
    <property type="protein sequence ID" value="SIS96193.1"/>
    <property type="molecule type" value="Genomic_DNA"/>
</dbReference>
<proteinExistence type="predicted"/>
<feature type="domain" description="CheR-type methyltransferase" evidence="6">
    <location>
        <begin position="1"/>
        <end position="256"/>
    </location>
</feature>
<evidence type="ECO:0000256" key="2">
    <source>
        <dbReference type="ARBA" id="ARBA00012534"/>
    </source>
</evidence>
<dbReference type="Pfam" id="PF01739">
    <property type="entry name" value="CheR"/>
    <property type="match status" value="1"/>
</dbReference>
<dbReference type="PRINTS" id="PR00996">
    <property type="entry name" value="CHERMTFRASE"/>
</dbReference>